<name>A0A177VGZ1_9BASI</name>
<proteinExistence type="predicted"/>
<evidence type="ECO:0000313" key="7">
    <source>
        <dbReference type="EMBL" id="CAD6903822.1"/>
    </source>
</evidence>
<sequence>MSGSSSNTRTPRKTLAGSPLVRSVTHRLAGRASDSFLAQRPPSSSAASPSIPRSPSTPYHQFAAAQRSRLGPRHQNPTSSPFSIAADTSAYSLDDSYASGTSSPAFRKGSVQGFVSAVKPRTSMSRPGIVTVRGAGRQSTAQDEGAAQPSSSSPKRPRHVRRTPLSQKLKQYPVDLMHTLYLRYMVDFSPSQIIFETSPTLPIVLGALLHLISLIACVFMNPSAGPSAASVSSSVSAGMFKAGAAVAGGGSGGAKAAGGGSGKPALFRQSGNAAERSSRSQPPPMMGHVPDSAIPDLRSLARARHDDWMRWTSILLTLALLLAATGIAYKLFTTTRKYTFWMRTEFDTLRSSRVKLVTLPLDEDVEPLPLKERVRAWAMSKLRGVPVLGWFLGEEEVVASAGETKMYSLETWDPPTMLLRLFCIYSPLHAFLWSLSSPLFPSTSSAASVSLLSRFFALVLWPALHIAVGAQLFALVHFFQTLVQDRTLVQSEAMHEYDEKFVFARAMPMMCNASTMTNEAETIDLGHQFRGGVVMPLSLRMDRKASTTAAVGREKERAFEDELCFDGEDDEDEDDEEEDEEEEEEEEEEEIRRRRRKQGGGLRRK</sequence>
<keyword evidence="4 6" id="KW-0472">Membrane</keyword>
<accession>A0A177VGZ1</accession>
<evidence type="ECO:0000256" key="6">
    <source>
        <dbReference type="SAM" id="Phobius"/>
    </source>
</evidence>
<keyword evidence="10" id="KW-1185">Reference proteome</keyword>
<dbReference type="Proteomes" id="UP000836402">
    <property type="component" value="Unassembled WGS sequence"/>
</dbReference>
<dbReference type="EMBL" id="LWDD02000119">
    <property type="protein sequence ID" value="KAE8263725.1"/>
    <property type="molecule type" value="Genomic_DNA"/>
</dbReference>
<dbReference type="EMBL" id="CAJHJG010000566">
    <property type="protein sequence ID" value="CAD6903822.1"/>
    <property type="molecule type" value="Genomic_DNA"/>
</dbReference>
<evidence type="ECO:0000313" key="10">
    <source>
        <dbReference type="Proteomes" id="UP000836402"/>
    </source>
</evidence>
<feature type="compositionally biased region" description="Polar residues" evidence="5">
    <location>
        <begin position="137"/>
        <end position="154"/>
    </location>
</feature>
<dbReference type="InterPro" id="IPR018819">
    <property type="entry name" value="Nur1/Mug154"/>
</dbReference>
<feature type="transmembrane region" description="Helical" evidence="6">
    <location>
        <begin position="455"/>
        <end position="479"/>
    </location>
</feature>
<evidence type="ECO:0000313" key="8">
    <source>
        <dbReference type="EMBL" id="KAE8263725.1"/>
    </source>
</evidence>
<dbReference type="PANTHER" id="PTHR28293:SF1">
    <property type="entry name" value="NUCLEAR RIM PROTEIN 1"/>
    <property type="match status" value="1"/>
</dbReference>
<reference evidence="8" key="1">
    <citation type="submission" date="2016-04" db="EMBL/GenBank/DDBJ databases">
        <authorList>
            <person name="Nguyen H.D."/>
            <person name="Kesanakurti P."/>
            <person name="Cullis J."/>
            <person name="Levesque C.A."/>
            <person name="Hambleton S."/>
        </authorList>
    </citation>
    <scope>NUCLEOTIDE SEQUENCE</scope>
    <source>
        <strain evidence="8">DAOMC 238032</strain>
    </source>
</reference>
<evidence type="ECO:0000313" key="9">
    <source>
        <dbReference type="Proteomes" id="UP000077671"/>
    </source>
</evidence>
<dbReference type="Pfam" id="PF10332">
    <property type="entry name" value="DUF2418"/>
    <property type="match status" value="1"/>
</dbReference>
<feature type="transmembrane region" description="Helical" evidence="6">
    <location>
        <begin position="417"/>
        <end position="435"/>
    </location>
</feature>
<feature type="region of interest" description="Disordered" evidence="5">
    <location>
        <begin position="125"/>
        <end position="167"/>
    </location>
</feature>
<reference evidence="8" key="2">
    <citation type="journal article" date="2019" name="IMA Fungus">
        <title>Genome sequencing and comparison of five Tilletia species to identify candidate genes for the detection of regulated species infecting wheat.</title>
        <authorList>
            <person name="Nguyen H.D.T."/>
            <person name="Sultana T."/>
            <person name="Kesanakurti P."/>
            <person name="Hambleton S."/>
        </authorList>
    </citation>
    <scope>NUCLEOTIDE SEQUENCE</scope>
    <source>
        <strain evidence="8">DAOMC 238032</strain>
    </source>
</reference>
<organism evidence="8 9">
    <name type="scientific">Tilletia caries</name>
    <name type="common">wheat bunt fungus</name>
    <dbReference type="NCBI Taxonomy" id="13290"/>
    <lineage>
        <taxon>Eukaryota</taxon>
        <taxon>Fungi</taxon>
        <taxon>Dikarya</taxon>
        <taxon>Basidiomycota</taxon>
        <taxon>Ustilaginomycotina</taxon>
        <taxon>Exobasidiomycetes</taxon>
        <taxon>Tilletiales</taxon>
        <taxon>Tilletiaceae</taxon>
        <taxon>Tilletia</taxon>
    </lineage>
</organism>
<evidence type="ECO:0000256" key="2">
    <source>
        <dbReference type="ARBA" id="ARBA00022692"/>
    </source>
</evidence>
<evidence type="ECO:0000256" key="5">
    <source>
        <dbReference type="SAM" id="MobiDB-lite"/>
    </source>
</evidence>
<feature type="region of interest" description="Disordered" evidence="5">
    <location>
        <begin position="550"/>
        <end position="605"/>
    </location>
</feature>
<dbReference type="GO" id="GO:0007096">
    <property type="term" value="P:regulation of exit from mitosis"/>
    <property type="evidence" value="ECO:0007669"/>
    <property type="project" value="TreeGrafter"/>
</dbReference>
<dbReference type="GO" id="GO:0043007">
    <property type="term" value="P:maintenance of rDNA"/>
    <property type="evidence" value="ECO:0007669"/>
    <property type="project" value="TreeGrafter"/>
</dbReference>
<feature type="compositionally biased region" description="Acidic residues" evidence="5">
    <location>
        <begin position="561"/>
        <end position="589"/>
    </location>
</feature>
<reference evidence="7" key="3">
    <citation type="submission" date="2020-10" db="EMBL/GenBank/DDBJ databases">
        <authorList>
            <person name="Sedaghatjoo S."/>
        </authorList>
    </citation>
    <scope>NUCLEOTIDE SEQUENCE</scope>
    <source>
        <strain evidence="7">AZH3</strain>
    </source>
</reference>
<dbReference type="GO" id="GO:0012505">
    <property type="term" value="C:endomembrane system"/>
    <property type="evidence" value="ECO:0007669"/>
    <property type="project" value="UniProtKB-SubCell"/>
</dbReference>
<keyword evidence="3 6" id="KW-1133">Transmembrane helix</keyword>
<feature type="region of interest" description="Disordered" evidence="5">
    <location>
        <begin position="1"/>
        <end position="83"/>
    </location>
</feature>
<evidence type="ECO:0000256" key="4">
    <source>
        <dbReference type="ARBA" id="ARBA00023136"/>
    </source>
</evidence>
<evidence type="ECO:0000256" key="3">
    <source>
        <dbReference type="ARBA" id="ARBA00022989"/>
    </source>
</evidence>
<evidence type="ECO:0000256" key="1">
    <source>
        <dbReference type="ARBA" id="ARBA00004127"/>
    </source>
</evidence>
<feature type="region of interest" description="Disordered" evidence="5">
    <location>
        <begin position="251"/>
        <end position="291"/>
    </location>
</feature>
<dbReference type="PANTHER" id="PTHR28293">
    <property type="entry name" value="NUCLEAR RIM PROTEIN 1"/>
    <property type="match status" value="1"/>
</dbReference>
<feature type="compositionally biased region" description="Basic residues" evidence="5">
    <location>
        <begin position="593"/>
        <end position="605"/>
    </location>
</feature>
<feature type="compositionally biased region" description="Gly residues" evidence="5">
    <location>
        <begin position="251"/>
        <end position="262"/>
    </location>
</feature>
<feature type="transmembrane region" description="Helical" evidence="6">
    <location>
        <begin position="308"/>
        <end position="332"/>
    </location>
</feature>
<keyword evidence="2 6" id="KW-0812">Transmembrane</keyword>
<protein>
    <submittedName>
        <fullName evidence="8">Uncharacterized protein</fullName>
    </submittedName>
</protein>
<dbReference type="AlphaFoldDB" id="A0A177VGZ1"/>
<gene>
    <name evidence="8" type="ORF">A4X03_0g1471</name>
    <name evidence="7" type="ORF">JKIAZH3_G2964</name>
</gene>
<dbReference type="Proteomes" id="UP000077671">
    <property type="component" value="Unassembled WGS sequence"/>
</dbReference>
<comment type="subcellular location">
    <subcellularLocation>
        <location evidence="1">Endomembrane system</location>
        <topology evidence="1">Multi-pass membrane protein</topology>
    </subcellularLocation>
</comment>
<feature type="compositionally biased region" description="Low complexity" evidence="5">
    <location>
        <begin position="40"/>
        <end position="56"/>
    </location>
</feature>
<comment type="caution">
    <text evidence="8">The sequence shown here is derived from an EMBL/GenBank/DDBJ whole genome shotgun (WGS) entry which is preliminary data.</text>
</comment>